<accession>A0A645B4J0</accession>
<sequence length="68" mass="7901">MPLALIRAFTEIRFCGFRQNRKTANVYLQISTIELLRFRVSTAFVEYASMLWRECAKPTFRVGTGAPR</sequence>
<evidence type="ECO:0000313" key="1">
    <source>
        <dbReference type="EMBL" id="MPM60380.1"/>
    </source>
</evidence>
<comment type="caution">
    <text evidence="1">The sequence shown here is derived from an EMBL/GenBank/DDBJ whole genome shotgun (WGS) entry which is preliminary data.</text>
</comment>
<protein>
    <submittedName>
        <fullName evidence="1">Uncharacterized protein</fullName>
    </submittedName>
</protein>
<organism evidence="1">
    <name type="scientific">bioreactor metagenome</name>
    <dbReference type="NCBI Taxonomy" id="1076179"/>
    <lineage>
        <taxon>unclassified sequences</taxon>
        <taxon>metagenomes</taxon>
        <taxon>ecological metagenomes</taxon>
    </lineage>
</organism>
<proteinExistence type="predicted"/>
<dbReference type="EMBL" id="VSSQ01017772">
    <property type="protein sequence ID" value="MPM60380.1"/>
    <property type="molecule type" value="Genomic_DNA"/>
</dbReference>
<name>A0A645B4J0_9ZZZZ</name>
<gene>
    <name evidence="1" type="ORF">SDC9_107231</name>
</gene>
<reference evidence="1" key="1">
    <citation type="submission" date="2019-08" db="EMBL/GenBank/DDBJ databases">
        <authorList>
            <person name="Kucharzyk K."/>
            <person name="Murdoch R.W."/>
            <person name="Higgins S."/>
            <person name="Loffler F."/>
        </authorList>
    </citation>
    <scope>NUCLEOTIDE SEQUENCE</scope>
</reference>
<dbReference type="AlphaFoldDB" id="A0A645B4J0"/>